<reference evidence="1" key="2">
    <citation type="submission" date="2024-02" db="EMBL/GenBank/DDBJ databases">
        <title>Comparative genomics of Cryptococcus and Kwoniella reveals pathogenesis evolution and contrasting modes of karyotype evolution via chromosome fusion or intercentromeric recombination.</title>
        <authorList>
            <person name="Coelho M.A."/>
            <person name="David-Palma M."/>
            <person name="Shea T."/>
            <person name="Bowers K."/>
            <person name="McGinley-Smith S."/>
            <person name="Mohammad A.W."/>
            <person name="Gnirke A."/>
            <person name="Yurkov A.M."/>
            <person name="Nowrousian M."/>
            <person name="Sun S."/>
            <person name="Cuomo C.A."/>
            <person name="Heitman J."/>
        </authorList>
    </citation>
    <scope>NUCLEOTIDE SEQUENCE</scope>
    <source>
        <strain evidence="1">CBS 10118</strain>
    </source>
</reference>
<name>A0AAJ8K7T0_9TREE</name>
<keyword evidence="2" id="KW-1185">Reference proteome</keyword>
<sequence>MSYKTNDTNVEEILAKRARTLLQEWTKLNLEAFAQWKYDYAQLHGLKPEDFMDSFHGPIAYATPSVMTAPITWRTKRTDLPKEYTKAVTAECSEERAEELKMQFLQDRDQNEEDIWKEFRDLEPRWKQRLEDNWRASVEEFMAVANLGIYGQSTQRALLLLPFPPTQAMVDTLASEMTMSDYELSCHVEKSRKPSDMEQFRNWWSGTSIDPADRQLHGFEVKGLFHLCNHIKWGVLRSSREELEQ</sequence>
<organism evidence="1 2">
    <name type="scientific">Kwoniella bestiolae CBS 10118</name>
    <dbReference type="NCBI Taxonomy" id="1296100"/>
    <lineage>
        <taxon>Eukaryota</taxon>
        <taxon>Fungi</taxon>
        <taxon>Dikarya</taxon>
        <taxon>Basidiomycota</taxon>
        <taxon>Agaricomycotina</taxon>
        <taxon>Tremellomycetes</taxon>
        <taxon>Tremellales</taxon>
        <taxon>Cryptococcaceae</taxon>
        <taxon>Kwoniella</taxon>
    </lineage>
</organism>
<dbReference type="Proteomes" id="UP000092730">
    <property type="component" value="Chromosome 3"/>
</dbReference>
<dbReference type="AlphaFoldDB" id="A0AAJ8K7T0"/>
<evidence type="ECO:0000313" key="1">
    <source>
        <dbReference type="EMBL" id="WVW82759.1"/>
    </source>
</evidence>
<protein>
    <submittedName>
        <fullName evidence="1">Uncharacterized protein</fullName>
    </submittedName>
</protein>
<dbReference type="KEGG" id="kbi:30213559"/>
<dbReference type="RefSeq" id="XP_019042551.2">
    <property type="nucleotide sequence ID" value="XM_019195728.2"/>
</dbReference>
<dbReference type="GeneID" id="30213559"/>
<dbReference type="EMBL" id="CP144543">
    <property type="protein sequence ID" value="WVW82759.1"/>
    <property type="molecule type" value="Genomic_DNA"/>
</dbReference>
<proteinExistence type="predicted"/>
<reference evidence="1" key="1">
    <citation type="submission" date="2013-07" db="EMBL/GenBank/DDBJ databases">
        <authorList>
            <consortium name="The Broad Institute Genome Sequencing Platform"/>
            <person name="Cuomo C."/>
            <person name="Litvintseva A."/>
            <person name="Chen Y."/>
            <person name="Heitman J."/>
            <person name="Sun S."/>
            <person name="Springer D."/>
            <person name="Dromer F."/>
            <person name="Young S.K."/>
            <person name="Zeng Q."/>
            <person name="Gargeya S."/>
            <person name="Fitzgerald M."/>
            <person name="Abouelleil A."/>
            <person name="Alvarado L."/>
            <person name="Berlin A.M."/>
            <person name="Chapman S.B."/>
            <person name="Dewar J."/>
            <person name="Goldberg J."/>
            <person name="Griggs A."/>
            <person name="Gujja S."/>
            <person name="Hansen M."/>
            <person name="Howarth C."/>
            <person name="Imamovic A."/>
            <person name="Larimer J."/>
            <person name="McCowan C."/>
            <person name="Murphy C."/>
            <person name="Pearson M."/>
            <person name="Priest M."/>
            <person name="Roberts A."/>
            <person name="Saif S."/>
            <person name="Shea T."/>
            <person name="Sykes S."/>
            <person name="Wortman J."/>
            <person name="Nusbaum C."/>
            <person name="Birren B."/>
        </authorList>
    </citation>
    <scope>NUCLEOTIDE SEQUENCE</scope>
    <source>
        <strain evidence="1">CBS 10118</strain>
    </source>
</reference>
<accession>A0AAJ8K7T0</accession>
<evidence type="ECO:0000313" key="2">
    <source>
        <dbReference type="Proteomes" id="UP000092730"/>
    </source>
</evidence>
<gene>
    <name evidence="1" type="ORF">I302_104770</name>
</gene>